<proteinExistence type="predicted"/>
<dbReference type="InterPro" id="IPR001387">
    <property type="entry name" value="Cro/C1-type_HTH"/>
</dbReference>
<accession>A0A1M6NCZ4</accession>
<dbReference type="InterPro" id="IPR011990">
    <property type="entry name" value="TPR-like_helical_dom_sf"/>
</dbReference>
<protein>
    <recommendedName>
        <fullName evidence="1">HTH cro/C1-type domain-containing protein</fullName>
    </recommendedName>
</protein>
<dbReference type="Proteomes" id="UP000184080">
    <property type="component" value="Unassembled WGS sequence"/>
</dbReference>
<dbReference type="Gene3D" id="1.25.40.10">
    <property type="entry name" value="Tetratricopeptide repeat domain"/>
    <property type="match status" value="2"/>
</dbReference>
<dbReference type="GO" id="GO:0003677">
    <property type="term" value="F:DNA binding"/>
    <property type="evidence" value="ECO:0007669"/>
    <property type="project" value="InterPro"/>
</dbReference>
<feature type="domain" description="HTH cro/C1-type" evidence="1">
    <location>
        <begin position="10"/>
        <end position="54"/>
    </location>
</feature>
<dbReference type="SMART" id="SM00028">
    <property type="entry name" value="TPR"/>
    <property type="match status" value="4"/>
</dbReference>
<dbReference type="EMBL" id="FQZO01000011">
    <property type="protein sequence ID" value="SHJ93625.1"/>
    <property type="molecule type" value="Genomic_DNA"/>
</dbReference>
<evidence type="ECO:0000313" key="3">
    <source>
        <dbReference type="Proteomes" id="UP000184080"/>
    </source>
</evidence>
<dbReference type="OrthoDB" id="5516148at2"/>
<reference evidence="2 3" key="1">
    <citation type="submission" date="2016-11" db="EMBL/GenBank/DDBJ databases">
        <authorList>
            <person name="Jaros S."/>
            <person name="Januszkiewicz K."/>
            <person name="Wedrychowicz H."/>
        </authorList>
    </citation>
    <scope>NUCLEOTIDE SEQUENCE [LARGE SCALE GENOMIC DNA]</scope>
    <source>
        <strain evidence="2 3">DSM 21864</strain>
    </source>
</reference>
<sequence>MEFLTQGEKLKRLRIQLNLRQKDLADENITREFISMVEKDKRNFSKQNAISIMKNILSKAEEKGIVLNLDEEYIYRDIKQDVQKYCLQQVENKATKEECEKLLDMAEKYDLPYAKFRILKRMGKIFFTDQDYTQSFIIHSQAMEILNTNNLIEEKPIIFNNMGVCKLKLTQYEEAVLYFSNSLIICNIINDYKICNRVLFNLALTYDNLGKVDETLKVIQKCNKKLDKIKENILYLKVKVMEANCYEVKKQYDKSFIIYDELINDIRNNQNLENFKFLGLIYNNMASIKLEQKNYDESEFYFDKSYQARLIYDKEGLSHTLIDKSSLYIDVNLLDKAIEGINEGIIICKKYNDYEYWLTGLKQLEKIYLIKKNYDKLEKVYLDLMSLSEKNNTEKNSIYALNKLINLELLLKNMEKAQFYSNKLNEYIEYSIKV</sequence>
<dbReference type="CDD" id="cd00093">
    <property type="entry name" value="HTH_XRE"/>
    <property type="match status" value="1"/>
</dbReference>
<dbReference type="STRING" id="1121298.SAMN05444401_0165"/>
<name>A0A1M6NCZ4_9CLOT</name>
<organism evidence="2 3">
    <name type="scientific">Clostridium amylolyticum</name>
    <dbReference type="NCBI Taxonomy" id="1121298"/>
    <lineage>
        <taxon>Bacteria</taxon>
        <taxon>Bacillati</taxon>
        <taxon>Bacillota</taxon>
        <taxon>Clostridia</taxon>
        <taxon>Eubacteriales</taxon>
        <taxon>Clostridiaceae</taxon>
        <taxon>Clostridium</taxon>
    </lineage>
</organism>
<evidence type="ECO:0000259" key="1">
    <source>
        <dbReference type="PROSITE" id="PS50943"/>
    </source>
</evidence>
<keyword evidence="3" id="KW-1185">Reference proteome</keyword>
<dbReference type="RefSeq" id="WP_073011939.1">
    <property type="nucleotide sequence ID" value="NZ_FQZO01000011.1"/>
</dbReference>
<dbReference type="InterPro" id="IPR010982">
    <property type="entry name" value="Lambda_DNA-bd_dom_sf"/>
</dbReference>
<dbReference type="AlphaFoldDB" id="A0A1M6NCZ4"/>
<dbReference type="SUPFAM" id="SSF47413">
    <property type="entry name" value="lambda repressor-like DNA-binding domains"/>
    <property type="match status" value="1"/>
</dbReference>
<dbReference type="InterPro" id="IPR019734">
    <property type="entry name" value="TPR_rpt"/>
</dbReference>
<evidence type="ECO:0000313" key="2">
    <source>
        <dbReference type="EMBL" id="SHJ93625.1"/>
    </source>
</evidence>
<dbReference type="Gene3D" id="1.10.260.40">
    <property type="entry name" value="lambda repressor-like DNA-binding domains"/>
    <property type="match status" value="1"/>
</dbReference>
<dbReference type="SUPFAM" id="SSF48452">
    <property type="entry name" value="TPR-like"/>
    <property type="match status" value="2"/>
</dbReference>
<dbReference type="PROSITE" id="PS50943">
    <property type="entry name" value="HTH_CROC1"/>
    <property type="match status" value="1"/>
</dbReference>
<gene>
    <name evidence="2" type="ORF">SAMN05444401_0165</name>
</gene>